<keyword evidence="2" id="KW-1185">Reference proteome</keyword>
<protein>
    <submittedName>
        <fullName evidence="1">Uncharacterized protein</fullName>
    </submittedName>
</protein>
<name>A0A1G7TGX2_9HYPH</name>
<reference evidence="1 2" key="1">
    <citation type="submission" date="2016-10" db="EMBL/GenBank/DDBJ databases">
        <authorList>
            <person name="de Groot N.N."/>
        </authorList>
    </citation>
    <scope>NUCLEOTIDE SEQUENCE [LARGE SCALE GENOMIC DNA]</scope>
    <source>
        <strain evidence="1 2">CGMCC 1.10267</strain>
    </source>
</reference>
<sequence length="129" mass="14794">MTIKLTAEDCANVRWKLVEQTDTYRTYVGHGTHPVTGQEITVQKREFLAEDALLALNADERNERDGRRFTSGMGSDKGGNLPMVHVGRVPLNKFFAEIVPQLQQGDKDHAKWWLERDENQPFRTRNGKL</sequence>
<dbReference type="RefSeq" id="WP_090592615.1">
    <property type="nucleotide sequence ID" value="NZ_FNCS01000002.1"/>
</dbReference>
<organism evidence="1 2">
    <name type="scientific">Pelagibacterium luteolum</name>
    <dbReference type="NCBI Taxonomy" id="440168"/>
    <lineage>
        <taxon>Bacteria</taxon>
        <taxon>Pseudomonadati</taxon>
        <taxon>Pseudomonadota</taxon>
        <taxon>Alphaproteobacteria</taxon>
        <taxon>Hyphomicrobiales</taxon>
        <taxon>Devosiaceae</taxon>
        <taxon>Pelagibacterium</taxon>
    </lineage>
</organism>
<accession>A0A1G7TGX2</accession>
<dbReference type="Proteomes" id="UP000199495">
    <property type="component" value="Unassembled WGS sequence"/>
</dbReference>
<gene>
    <name evidence="1" type="ORF">SAMN04487974_102126</name>
</gene>
<dbReference type="AlphaFoldDB" id="A0A1G7TGX2"/>
<proteinExistence type="predicted"/>
<dbReference type="STRING" id="440168.SAMN04487974_102126"/>
<dbReference type="OrthoDB" id="9799287at2"/>
<evidence type="ECO:0000313" key="1">
    <source>
        <dbReference type="EMBL" id="SDG34617.1"/>
    </source>
</evidence>
<dbReference type="EMBL" id="FNCS01000002">
    <property type="protein sequence ID" value="SDG34617.1"/>
    <property type="molecule type" value="Genomic_DNA"/>
</dbReference>
<evidence type="ECO:0000313" key="2">
    <source>
        <dbReference type="Proteomes" id="UP000199495"/>
    </source>
</evidence>